<protein>
    <submittedName>
        <fullName evidence="2">Uncharacterized protein</fullName>
    </submittedName>
</protein>
<dbReference type="EMBL" id="JABWUV010000006">
    <property type="protein sequence ID" value="KAF6348991.1"/>
    <property type="molecule type" value="Genomic_DNA"/>
</dbReference>
<sequence length="216" mass="23030">MFLLISERKGEIETSMMRENHGSAASCTPPTGVEPAIGACAPTGTEPGPSVHKPAPYPLSHTSWGQRKLLKGGRGRSLGSPALRVRGVRGECGACGAVSTHRWGGPRPRVRGKPADPERRPPCTSPMSRSWFGKRAPATRVGNQTQDGSIPPPSCRPPSRPSGALQSGPVKRVSTRRLHEIPTDTPGRTCKPSRPPHSSPAETKQTGKEIVCLLFM</sequence>
<dbReference type="Proteomes" id="UP000527355">
    <property type="component" value="Unassembled WGS sequence"/>
</dbReference>
<keyword evidence="3" id="KW-1185">Reference proteome</keyword>
<evidence type="ECO:0000256" key="1">
    <source>
        <dbReference type="SAM" id="MobiDB-lite"/>
    </source>
</evidence>
<dbReference type="AlphaFoldDB" id="A0A7J7XH18"/>
<feature type="compositionally biased region" description="Pro residues" evidence="1">
    <location>
        <begin position="150"/>
        <end position="160"/>
    </location>
</feature>
<reference evidence="2 3" key="1">
    <citation type="journal article" date="2020" name="Nature">
        <title>Six reference-quality genomes reveal evolution of bat adaptations.</title>
        <authorList>
            <person name="Jebb D."/>
            <person name="Huang Z."/>
            <person name="Pippel M."/>
            <person name="Hughes G.M."/>
            <person name="Lavrichenko K."/>
            <person name="Devanna P."/>
            <person name="Winkler S."/>
            <person name="Jermiin L.S."/>
            <person name="Skirmuntt E.C."/>
            <person name="Katzourakis A."/>
            <person name="Burkitt-Gray L."/>
            <person name="Ray D.A."/>
            <person name="Sullivan K.A.M."/>
            <person name="Roscito J.G."/>
            <person name="Kirilenko B.M."/>
            <person name="Davalos L.M."/>
            <person name="Corthals A.P."/>
            <person name="Power M.L."/>
            <person name="Jones G."/>
            <person name="Ransome R.D."/>
            <person name="Dechmann D.K.N."/>
            <person name="Locatelli A.G."/>
            <person name="Puechmaille S.J."/>
            <person name="Fedrigo O."/>
            <person name="Jarvis E.D."/>
            <person name="Hiller M."/>
            <person name="Vernes S.C."/>
            <person name="Myers E.W."/>
            <person name="Teeling E.C."/>
        </authorList>
    </citation>
    <scope>NUCLEOTIDE SEQUENCE [LARGE SCALE GENOMIC DNA]</scope>
    <source>
        <strain evidence="2">MMyoMyo1</strain>
        <tissue evidence="2">Flight muscle</tissue>
    </source>
</reference>
<gene>
    <name evidence="2" type="ORF">mMyoMyo1_011581</name>
</gene>
<feature type="region of interest" description="Disordered" evidence="1">
    <location>
        <begin position="99"/>
        <end position="208"/>
    </location>
</feature>
<organism evidence="2 3">
    <name type="scientific">Myotis myotis</name>
    <name type="common">Greater mouse-eared bat</name>
    <name type="synonym">Vespertilio myotis</name>
    <dbReference type="NCBI Taxonomy" id="51298"/>
    <lineage>
        <taxon>Eukaryota</taxon>
        <taxon>Metazoa</taxon>
        <taxon>Chordata</taxon>
        <taxon>Craniata</taxon>
        <taxon>Vertebrata</taxon>
        <taxon>Euteleostomi</taxon>
        <taxon>Mammalia</taxon>
        <taxon>Eutheria</taxon>
        <taxon>Laurasiatheria</taxon>
        <taxon>Chiroptera</taxon>
        <taxon>Yangochiroptera</taxon>
        <taxon>Vespertilionidae</taxon>
        <taxon>Myotis</taxon>
    </lineage>
</organism>
<accession>A0A7J7XH18</accession>
<evidence type="ECO:0000313" key="2">
    <source>
        <dbReference type="EMBL" id="KAF6348991.1"/>
    </source>
</evidence>
<name>A0A7J7XH18_MYOMY</name>
<comment type="caution">
    <text evidence="2">The sequence shown here is derived from an EMBL/GenBank/DDBJ whole genome shotgun (WGS) entry which is preliminary data.</text>
</comment>
<evidence type="ECO:0000313" key="3">
    <source>
        <dbReference type="Proteomes" id="UP000527355"/>
    </source>
</evidence>
<proteinExistence type="predicted"/>